<dbReference type="EMBL" id="AJTX02000003">
    <property type="protein sequence ID" value="KKJ00676.1"/>
    <property type="molecule type" value="Genomic_DNA"/>
</dbReference>
<evidence type="ECO:0000259" key="4">
    <source>
        <dbReference type="Pfam" id="PF03816"/>
    </source>
</evidence>
<evidence type="ECO:0000256" key="3">
    <source>
        <dbReference type="SAM" id="Phobius"/>
    </source>
</evidence>
<evidence type="ECO:0000256" key="2">
    <source>
        <dbReference type="SAM" id="MobiDB-lite"/>
    </source>
</evidence>
<accession>A0A0M2PW57</accession>
<keyword evidence="3" id="KW-0472">Membrane</keyword>
<evidence type="ECO:0000313" key="6">
    <source>
        <dbReference type="EMBL" id="KKJ00676.1"/>
    </source>
</evidence>
<comment type="caution">
    <text evidence="6">The sequence shown here is derived from an EMBL/GenBank/DDBJ whole genome shotgun (WGS) entry which is preliminary data.</text>
</comment>
<dbReference type="Pfam" id="PF13399">
    <property type="entry name" value="LytR_C"/>
    <property type="match status" value="1"/>
</dbReference>
<dbReference type="Proteomes" id="UP000034681">
    <property type="component" value="Unassembled WGS sequence"/>
</dbReference>
<dbReference type="eggNOG" id="COG1316">
    <property type="taxonomic scope" value="Bacteria"/>
</dbReference>
<dbReference type="InterPro" id="IPR050922">
    <property type="entry name" value="LytR/CpsA/Psr_CW_biosynth"/>
</dbReference>
<keyword evidence="3" id="KW-0812">Transmembrane</keyword>
<dbReference type="Pfam" id="PF03816">
    <property type="entry name" value="LytR_cpsA_psr"/>
    <property type="match status" value="1"/>
</dbReference>
<dbReference type="Gene3D" id="3.40.630.190">
    <property type="entry name" value="LCP protein"/>
    <property type="match status" value="1"/>
</dbReference>
<evidence type="ECO:0000259" key="5">
    <source>
        <dbReference type="Pfam" id="PF13399"/>
    </source>
</evidence>
<dbReference type="RefSeq" id="WP_017714540.1">
    <property type="nucleotide sequence ID" value="NZ_KB235944.1"/>
</dbReference>
<dbReference type="Gene3D" id="3.30.70.2390">
    <property type="match status" value="1"/>
</dbReference>
<feature type="region of interest" description="Disordered" evidence="2">
    <location>
        <begin position="345"/>
        <end position="375"/>
    </location>
</feature>
<organism evidence="6 7">
    <name type="scientific">Prochlorothrix hollandica PCC 9006 = CALU 1027</name>
    <dbReference type="NCBI Taxonomy" id="317619"/>
    <lineage>
        <taxon>Bacteria</taxon>
        <taxon>Bacillati</taxon>
        <taxon>Cyanobacteriota</taxon>
        <taxon>Cyanophyceae</taxon>
        <taxon>Prochlorotrichales</taxon>
        <taxon>Prochlorotrichaceae</taxon>
        <taxon>Prochlorothrix</taxon>
    </lineage>
</organism>
<sequence length="485" mass="52902">MRHPDHHPAPAPSAPAPVAWIYRLFWGTTYAAVALFMGTVGLAVTFLDPFEIGSRPAQSAGDDSGQRLRSFLSQGTLPYRLNRPINVVVMGIDRVPEAAPGSPESFASRSDTLLLVRLDPQAETINVLSVPRDTQVEVPGYGLTKINHANWFGGPQLVKDVIAHNFNDLALDRYVRVDTGAFRAVVDAVGGVEVVVPQDMVYEDQTQQLYIDLKAGRQLLNGDQAEQFARFRHDIYGDIGRVQRQQMLLKALQQKLASPQVVTKLPQLLEIVQSHGDTNLTLEEMAALAGFGLQVGTEGVKMVMLPGRASDSQEFAASYWLMEDNARDRLLQDYFAQSPPTVPRNFSTMADLSSPEAWEGTSPEGSQRDGSSSRRPDLLSLHIAVQNASGLPDQGYAMAQYLRELGFWNVYVMEDWAGVADTTQVIAQQGDITAAQNLQRHLGLGAVEASSTGALDSDLTLRLGRDSLGIGGIQRGIQPGIQVDQ</sequence>
<name>A0A0M2PW57_PROHO</name>
<dbReference type="PANTHER" id="PTHR33392">
    <property type="entry name" value="POLYISOPRENYL-TEICHOIC ACID--PEPTIDOGLYCAN TEICHOIC ACID TRANSFERASE TAGU"/>
    <property type="match status" value="1"/>
</dbReference>
<protein>
    <submittedName>
        <fullName evidence="6">LytR family transcriptional regulator</fullName>
    </submittedName>
</protein>
<evidence type="ECO:0000313" key="7">
    <source>
        <dbReference type="Proteomes" id="UP000034681"/>
    </source>
</evidence>
<dbReference type="STRING" id="317619.GCA_000332315_04446"/>
<feature type="transmembrane region" description="Helical" evidence="3">
    <location>
        <begin position="20"/>
        <end position="47"/>
    </location>
</feature>
<evidence type="ECO:0000256" key="1">
    <source>
        <dbReference type="ARBA" id="ARBA00006068"/>
    </source>
</evidence>
<keyword evidence="7" id="KW-1185">Reference proteome</keyword>
<gene>
    <name evidence="6" type="ORF">PROH_05135</name>
</gene>
<dbReference type="InterPro" id="IPR027381">
    <property type="entry name" value="LytR/CpsA/Psr_C"/>
</dbReference>
<dbReference type="InterPro" id="IPR004474">
    <property type="entry name" value="LytR_CpsA_psr"/>
</dbReference>
<dbReference type="OrthoDB" id="305468at2"/>
<comment type="similarity">
    <text evidence="1">Belongs to the LytR/CpsA/Psr (LCP) family.</text>
</comment>
<dbReference type="AlphaFoldDB" id="A0A0M2PW57"/>
<reference evidence="6" key="1">
    <citation type="submission" date="2012-04" db="EMBL/GenBank/DDBJ databases">
        <authorList>
            <person name="Borisov I.G."/>
            <person name="Ivanikova N.V."/>
            <person name="Pinevich A.V."/>
        </authorList>
    </citation>
    <scope>NUCLEOTIDE SEQUENCE</scope>
    <source>
        <strain evidence="6">CALU 1027</strain>
    </source>
</reference>
<feature type="domain" description="Cell envelope-related transcriptional attenuator" evidence="4">
    <location>
        <begin position="109"/>
        <end position="257"/>
    </location>
</feature>
<keyword evidence="3" id="KW-1133">Transmembrane helix</keyword>
<dbReference type="PANTHER" id="PTHR33392:SF6">
    <property type="entry name" value="POLYISOPRENYL-TEICHOIC ACID--PEPTIDOGLYCAN TEICHOIC ACID TRANSFERASE TAGU"/>
    <property type="match status" value="1"/>
</dbReference>
<proteinExistence type="inferred from homology"/>
<feature type="domain" description="LytR/CpsA/Psr regulator C-terminal" evidence="5">
    <location>
        <begin position="381"/>
        <end position="466"/>
    </location>
</feature>
<dbReference type="NCBIfam" id="TIGR00350">
    <property type="entry name" value="lytR_cpsA_psr"/>
    <property type="match status" value="1"/>
</dbReference>